<proteinExistence type="inferred from homology"/>
<comment type="cofactor">
    <cofactor evidence="6">
        <name>FAD</name>
        <dbReference type="ChEBI" id="CHEBI:57692"/>
    </cofactor>
</comment>
<keyword evidence="5 6" id="KW-0560">Oxidoreductase</keyword>
<dbReference type="GO" id="GO:0050661">
    <property type="term" value="F:NADP binding"/>
    <property type="evidence" value="ECO:0007669"/>
    <property type="project" value="InterPro"/>
</dbReference>
<evidence type="ECO:0000313" key="7">
    <source>
        <dbReference type="EMBL" id="EFN57954.1"/>
    </source>
</evidence>
<dbReference type="GO" id="GO:0004499">
    <property type="term" value="F:N,N-dimethylaniline monooxygenase activity"/>
    <property type="evidence" value="ECO:0007669"/>
    <property type="project" value="InterPro"/>
</dbReference>
<dbReference type="SUPFAM" id="SSF51905">
    <property type="entry name" value="FAD/NAD(P)-binding domain"/>
    <property type="match status" value="1"/>
</dbReference>
<evidence type="ECO:0000313" key="8">
    <source>
        <dbReference type="Proteomes" id="UP000008141"/>
    </source>
</evidence>
<gene>
    <name evidence="7" type="ORF">CHLNCDRAFT_142072</name>
</gene>
<dbReference type="Proteomes" id="UP000008141">
    <property type="component" value="Unassembled WGS sequence"/>
</dbReference>
<dbReference type="InterPro" id="IPR000960">
    <property type="entry name" value="Flavin_mOase"/>
</dbReference>
<evidence type="ECO:0000256" key="6">
    <source>
        <dbReference type="RuleBase" id="RU361177"/>
    </source>
</evidence>
<dbReference type="InterPro" id="IPR020946">
    <property type="entry name" value="Flavin_mOase-like"/>
</dbReference>
<dbReference type="OrthoDB" id="66881at2759"/>
<dbReference type="GeneID" id="17357580"/>
<dbReference type="RefSeq" id="XP_005850056.1">
    <property type="nucleotide sequence ID" value="XM_005849994.1"/>
</dbReference>
<dbReference type="AlphaFoldDB" id="E1Z7P6"/>
<evidence type="ECO:0000256" key="4">
    <source>
        <dbReference type="ARBA" id="ARBA00022857"/>
    </source>
</evidence>
<keyword evidence="6" id="KW-0503">Monooxygenase</keyword>
<dbReference type="PRINTS" id="PR00370">
    <property type="entry name" value="FMOXYGENASE"/>
</dbReference>
<name>E1Z7P6_CHLVA</name>
<dbReference type="EMBL" id="GL433838">
    <property type="protein sequence ID" value="EFN57954.1"/>
    <property type="molecule type" value="Genomic_DNA"/>
</dbReference>
<organism evidence="8">
    <name type="scientific">Chlorella variabilis</name>
    <name type="common">Green alga</name>
    <dbReference type="NCBI Taxonomy" id="554065"/>
    <lineage>
        <taxon>Eukaryota</taxon>
        <taxon>Viridiplantae</taxon>
        <taxon>Chlorophyta</taxon>
        <taxon>core chlorophytes</taxon>
        <taxon>Trebouxiophyceae</taxon>
        <taxon>Chlorellales</taxon>
        <taxon>Chlorellaceae</taxon>
        <taxon>Chlorella clade</taxon>
        <taxon>Chlorella</taxon>
    </lineage>
</organism>
<reference evidence="7 8" key="1">
    <citation type="journal article" date="2010" name="Plant Cell">
        <title>The Chlorella variabilis NC64A genome reveals adaptation to photosymbiosis, coevolution with viruses, and cryptic sex.</title>
        <authorList>
            <person name="Blanc G."/>
            <person name="Duncan G."/>
            <person name="Agarkova I."/>
            <person name="Borodovsky M."/>
            <person name="Gurnon J."/>
            <person name="Kuo A."/>
            <person name="Lindquist E."/>
            <person name="Lucas S."/>
            <person name="Pangilinan J."/>
            <person name="Polle J."/>
            <person name="Salamov A."/>
            <person name="Terry A."/>
            <person name="Yamada T."/>
            <person name="Dunigan D.D."/>
            <person name="Grigoriev I.V."/>
            <person name="Claverie J.M."/>
            <person name="Van Etten J.L."/>
        </authorList>
    </citation>
    <scope>NUCLEOTIDE SEQUENCE [LARGE SCALE GENOMIC DNA]</scope>
    <source>
        <strain evidence="7 8">NC64A</strain>
    </source>
</reference>
<comment type="similarity">
    <text evidence="1 6">Belongs to the FMO family.</text>
</comment>
<dbReference type="KEGG" id="cvr:CHLNCDRAFT_142072"/>
<keyword evidence="4" id="KW-0521">NADP</keyword>
<dbReference type="PIRSF" id="PIRSF000332">
    <property type="entry name" value="FMO"/>
    <property type="match status" value="1"/>
</dbReference>
<dbReference type="InterPro" id="IPR036188">
    <property type="entry name" value="FAD/NAD-bd_sf"/>
</dbReference>
<keyword evidence="2 6" id="KW-0285">Flavoprotein</keyword>
<dbReference type="EC" id="1.-.-.-" evidence="6"/>
<sequence length="533" mass="56810">MAPTTIAVVGAGVAGLQTAAQLKEAGYSVTVFEKSGDIGGVWQSNYAGYRLQQAQVQKWHYEIPGFPWNDGVSPAHPRYPTGPEVQAYLQRYAADAGLLPLIRFHVDVKVLRPVAAAGKGAAAGAGAPGWEVEWTDRAGTKHKQAFDYAVVATGLFNEPERPEWAQGLASAKPPTAGPWVVDAKDFTDASLAQGKRVVVVGAGKTAHDVGVAVSEVATSATLVARRGAWMAPQKVLGFIPFEFASYTRWSWALQPAWYSAGPIKKGAHTLFRPIKAAAWGLFGLIFPIQTGTPSAIKPKQGLLEGVYDTVGMVDSRQLSKAFKSGRLAAKAGRVSAVTPTGVDLEDGTSLEVDIVVLATGYRATARSLLPQELQAAAGYKGDSQWLYRNVLPPGLSNLAFIGQNATFQHVLTTALQSRWLADVLKGKIQVPPAAEQQKDVEAQEAWLAKFGGVNRTNNFVWAQHGKYHDALVHDIRGSTAAYPWNPVAEWFGYIKNQRYASLFPGNQALRAGQSSAKGSAAGIPVAATVAASA</sequence>
<dbReference type="eggNOG" id="KOG1399">
    <property type="taxonomic scope" value="Eukaryota"/>
</dbReference>
<evidence type="ECO:0000256" key="1">
    <source>
        <dbReference type="ARBA" id="ARBA00009183"/>
    </source>
</evidence>
<keyword evidence="3 6" id="KW-0274">FAD</keyword>
<dbReference type="Gene3D" id="3.50.50.60">
    <property type="entry name" value="FAD/NAD(P)-binding domain"/>
    <property type="match status" value="2"/>
</dbReference>
<protein>
    <recommendedName>
        <fullName evidence="6">Flavin-containing monooxygenase</fullName>
        <ecNumber evidence="6">1.-.-.-</ecNumber>
    </recommendedName>
</protein>
<dbReference type="InParanoid" id="E1Z7P6"/>
<dbReference type="InterPro" id="IPR050346">
    <property type="entry name" value="FMO-like"/>
</dbReference>
<evidence type="ECO:0000256" key="5">
    <source>
        <dbReference type="ARBA" id="ARBA00023002"/>
    </source>
</evidence>
<dbReference type="Pfam" id="PF00743">
    <property type="entry name" value="FMO-like"/>
    <property type="match status" value="2"/>
</dbReference>
<evidence type="ECO:0000256" key="2">
    <source>
        <dbReference type="ARBA" id="ARBA00022630"/>
    </source>
</evidence>
<dbReference type="STRING" id="554065.E1Z7P6"/>
<evidence type="ECO:0000256" key="3">
    <source>
        <dbReference type="ARBA" id="ARBA00022827"/>
    </source>
</evidence>
<dbReference type="PANTHER" id="PTHR23023">
    <property type="entry name" value="DIMETHYLANILINE MONOOXYGENASE"/>
    <property type="match status" value="1"/>
</dbReference>
<dbReference type="OMA" id="EDEIEWH"/>
<keyword evidence="8" id="KW-1185">Reference proteome</keyword>
<accession>E1Z7P6</accession>
<dbReference type="GO" id="GO:0050660">
    <property type="term" value="F:flavin adenine dinucleotide binding"/>
    <property type="evidence" value="ECO:0007669"/>
    <property type="project" value="InterPro"/>
</dbReference>